<dbReference type="AlphaFoldDB" id="A0A1B1TBG5"/>
<proteinExistence type="predicted"/>
<dbReference type="SUPFAM" id="SSF50249">
    <property type="entry name" value="Nucleic acid-binding proteins"/>
    <property type="match status" value="1"/>
</dbReference>
<reference evidence="1" key="1">
    <citation type="submission" date="2014-11" db="EMBL/GenBank/DDBJ databases">
        <authorList>
            <person name="Zhu J."/>
            <person name="Qi W."/>
            <person name="Song R."/>
        </authorList>
    </citation>
    <scope>NUCLEOTIDE SEQUENCE</scope>
</reference>
<dbReference type="InterPro" id="IPR012340">
    <property type="entry name" value="NA-bd_OB-fold"/>
</dbReference>
<protein>
    <submittedName>
        <fullName evidence="1">Uncharacterized protein</fullName>
    </submittedName>
</protein>
<evidence type="ECO:0000313" key="1">
    <source>
        <dbReference type="EMBL" id="ANV79622.1"/>
    </source>
</evidence>
<name>A0A1B1TBG5_9ARCH</name>
<organism evidence="1">
    <name type="scientific">uncultured Poseidoniia archaeon</name>
    <dbReference type="NCBI Taxonomy" id="1697135"/>
    <lineage>
        <taxon>Archaea</taxon>
        <taxon>Methanobacteriati</taxon>
        <taxon>Thermoplasmatota</taxon>
        <taxon>Candidatus Poseidoniia</taxon>
        <taxon>environmental samples</taxon>
    </lineage>
</organism>
<reference evidence="1" key="2">
    <citation type="journal article" date="2015" name="ISME J.">
        <title>A new class of marine Euryarchaeota group II from the Mediterranean deep chlorophyll maximum.</title>
        <authorList>
            <person name="Martin-Cuadrado A.B."/>
            <person name="Garcia-Heredia I."/>
            <person name="Molto A.G."/>
            <person name="Lopez-Ubeda R."/>
            <person name="Kimes N."/>
            <person name="Lopez-Garcia P."/>
            <person name="Moreira D."/>
            <person name="Rodriguez-Valera F."/>
        </authorList>
    </citation>
    <scope>NUCLEOTIDE SEQUENCE</scope>
</reference>
<sequence>MDLKFSGSISRIRLLHSIFPNSPTKCLELGNQVIREQFQTRNSRTRPVIRIIGFDDEFSYLLGDVRTRDRGRLLSFNSIITNLDSPMGWLKKSQYICNECGTTWSIKQSLARERKRSFQCSLCAESYYDEMKKTDGKAKISPPTNISMIVEGNIYEDIQYIELTCPVMLKRHAHDETRNPLFRYLAVINDEYVGQLSLTQEVTVNAWVELDHLPNRDFAMDTRRVLILKIHSIEPGFKNKLF</sequence>
<dbReference type="EMBL" id="KP211844">
    <property type="protein sequence ID" value="ANV79622.1"/>
    <property type="molecule type" value="Genomic_DNA"/>
</dbReference>
<accession>A0A1B1TBG5</accession>